<dbReference type="EMBL" id="LNIX01000001">
    <property type="protein sequence ID" value="OXA63614.1"/>
    <property type="molecule type" value="Genomic_DNA"/>
</dbReference>
<evidence type="ECO:0000313" key="3">
    <source>
        <dbReference type="Proteomes" id="UP000198287"/>
    </source>
</evidence>
<evidence type="ECO:0000256" key="1">
    <source>
        <dbReference type="SAM" id="Coils"/>
    </source>
</evidence>
<name>A0A226F2G8_FOLCA</name>
<reference evidence="2 3" key="1">
    <citation type="submission" date="2015-12" db="EMBL/GenBank/DDBJ databases">
        <title>The genome of Folsomia candida.</title>
        <authorList>
            <person name="Faddeeva A."/>
            <person name="Derks M.F."/>
            <person name="Anvar Y."/>
            <person name="Smit S."/>
            <person name="Van Straalen N."/>
            <person name="Roelofs D."/>
        </authorList>
    </citation>
    <scope>NUCLEOTIDE SEQUENCE [LARGE SCALE GENOMIC DNA]</scope>
    <source>
        <strain evidence="2 3">VU population</strain>
        <tissue evidence="2">Whole body</tissue>
    </source>
</reference>
<accession>A0A226F2G8</accession>
<feature type="coiled-coil region" evidence="1">
    <location>
        <begin position="630"/>
        <end position="713"/>
    </location>
</feature>
<dbReference type="OrthoDB" id="10622697at2759"/>
<feature type="coiled-coil region" evidence="1">
    <location>
        <begin position="367"/>
        <end position="394"/>
    </location>
</feature>
<protein>
    <submittedName>
        <fullName evidence="2">Uncharacterized protein</fullName>
    </submittedName>
</protein>
<sequence length="783" mass="90377">MDEKLKNRDANNNLIQNLKDDEEQVSKCAHSKFCFSRDMSEKEEHLLRPLNLEKNHYLTSLDGKQLKKFVTFDRSAPMMISSNEIANDDSDSDTAHQRHSKAFGVYFDTSDSESISPSESEVFNTKLTDTVSNQSEIISTAEEKLGKVLNQLQGLWLNLHENDNSGLSSENVNLERKNLLQTVSLISLITNQLSIQYRNCVISTHDDRLENLQSANDILEEELKNSKNKVRCLEAEMKYFSKENALLNKEVKEMAYKMASSGLRGEKNAEKTSIDRTSPEAEIFYKNPNQQFDSFDSKSSAVADAKNSFPSGIIANNNASNTTGSHNEMLVLRRENEMNSLIRDFHEKFHTNNHSLHAQFQIYDEHLENWKKMLNATNDEKQQMLQDLVKVVNEHKAVLKERDHYEFVLKLLIQEKGNEDLNMQGLLQHIMAKLQEPSDDGGTWIHTSLLEGAVQALQQQNSTQREEIYRFKHLLSESEMRNQVQENELDNCNKKIAQFLDELNSNEAKLKIMREETQEKCDKVQELCNESVSAKTLVEKKLSEKEDELKELQELLKGMRKANKRHCKKFKDLKNTNILLIKDIKESKGNMDHLADIISQLRTGLKDQKSQWNERLRISSEEASQSKQHCEWLKCQLEQVNQQLKDAHDRLKLHEMDKVQLAQQLLLAEEERRVVDRKLQELRTALQGDSGLREALIERNEALQMEINRLRFAKTETSPPPMEMLLKTGELLMSTALLPPTEMHRTNHSDKFTIKKNCYTTNNRRLNDIPRTAVSLHNGGVKQ</sequence>
<feature type="coiled-coil region" evidence="1">
    <location>
        <begin position="475"/>
        <end position="569"/>
    </location>
</feature>
<feature type="coiled-coil region" evidence="1">
    <location>
        <begin position="202"/>
        <end position="243"/>
    </location>
</feature>
<proteinExistence type="predicted"/>
<organism evidence="2 3">
    <name type="scientific">Folsomia candida</name>
    <name type="common">Springtail</name>
    <dbReference type="NCBI Taxonomy" id="158441"/>
    <lineage>
        <taxon>Eukaryota</taxon>
        <taxon>Metazoa</taxon>
        <taxon>Ecdysozoa</taxon>
        <taxon>Arthropoda</taxon>
        <taxon>Hexapoda</taxon>
        <taxon>Collembola</taxon>
        <taxon>Entomobryomorpha</taxon>
        <taxon>Isotomoidea</taxon>
        <taxon>Isotomidae</taxon>
        <taxon>Proisotominae</taxon>
        <taxon>Folsomia</taxon>
    </lineage>
</organism>
<dbReference type="AlphaFoldDB" id="A0A226F2G8"/>
<keyword evidence="1" id="KW-0175">Coiled coil</keyword>
<comment type="caution">
    <text evidence="2">The sequence shown here is derived from an EMBL/GenBank/DDBJ whole genome shotgun (WGS) entry which is preliminary data.</text>
</comment>
<evidence type="ECO:0000313" key="2">
    <source>
        <dbReference type="EMBL" id="OXA63614.1"/>
    </source>
</evidence>
<keyword evidence="3" id="KW-1185">Reference proteome</keyword>
<dbReference type="Proteomes" id="UP000198287">
    <property type="component" value="Unassembled WGS sequence"/>
</dbReference>
<gene>
    <name evidence="2" type="ORF">Fcan01_02445</name>
</gene>